<organism evidence="1 2">
    <name type="scientific">Carnegiea gigantea</name>
    <dbReference type="NCBI Taxonomy" id="171969"/>
    <lineage>
        <taxon>Eukaryota</taxon>
        <taxon>Viridiplantae</taxon>
        <taxon>Streptophyta</taxon>
        <taxon>Embryophyta</taxon>
        <taxon>Tracheophyta</taxon>
        <taxon>Spermatophyta</taxon>
        <taxon>Magnoliopsida</taxon>
        <taxon>eudicotyledons</taxon>
        <taxon>Gunneridae</taxon>
        <taxon>Pentapetalae</taxon>
        <taxon>Caryophyllales</taxon>
        <taxon>Cactineae</taxon>
        <taxon>Cactaceae</taxon>
        <taxon>Cactoideae</taxon>
        <taxon>Echinocereeae</taxon>
        <taxon>Carnegiea</taxon>
    </lineage>
</organism>
<evidence type="ECO:0000313" key="1">
    <source>
        <dbReference type="EMBL" id="KAJ8446923.1"/>
    </source>
</evidence>
<dbReference type="AlphaFoldDB" id="A0A9Q1QLB7"/>
<name>A0A9Q1QLB7_9CARY</name>
<sequence>MKGKLGSKPKLKIVHSGKPLDPFVLPMENGSSHVKIPGIDVAIPITPIPTIPIQSIAPLPQDKLPIRVYELSTEKGESDDVNFNEEWTHIPLPLKSQSFPSIGRSPPFGKDLFDSGSRLDGLKGVYSPNTDQVEFIHRANAPSLVPCPLGVRKKTEIEKPN</sequence>
<accession>A0A9Q1QLB7</accession>
<evidence type="ECO:0000313" key="2">
    <source>
        <dbReference type="Proteomes" id="UP001153076"/>
    </source>
</evidence>
<protein>
    <submittedName>
        <fullName evidence="1">Uncharacterized protein</fullName>
    </submittedName>
</protein>
<reference evidence="1" key="1">
    <citation type="submission" date="2022-04" db="EMBL/GenBank/DDBJ databases">
        <title>Carnegiea gigantea Genome sequencing and assembly v2.</title>
        <authorList>
            <person name="Copetti D."/>
            <person name="Sanderson M.J."/>
            <person name="Burquez A."/>
            <person name="Wojciechowski M.F."/>
        </authorList>
    </citation>
    <scope>NUCLEOTIDE SEQUENCE</scope>
    <source>
        <strain evidence="1">SGP5-SGP5p</strain>
        <tissue evidence="1">Aerial part</tissue>
    </source>
</reference>
<gene>
    <name evidence="1" type="ORF">Cgig2_013224</name>
</gene>
<proteinExistence type="predicted"/>
<comment type="caution">
    <text evidence="1">The sequence shown here is derived from an EMBL/GenBank/DDBJ whole genome shotgun (WGS) entry which is preliminary data.</text>
</comment>
<dbReference type="EMBL" id="JAKOGI010000047">
    <property type="protein sequence ID" value="KAJ8446923.1"/>
    <property type="molecule type" value="Genomic_DNA"/>
</dbReference>
<dbReference type="Proteomes" id="UP001153076">
    <property type="component" value="Unassembled WGS sequence"/>
</dbReference>
<keyword evidence="2" id="KW-1185">Reference proteome</keyword>